<feature type="non-terminal residue" evidence="1">
    <location>
        <position position="58"/>
    </location>
</feature>
<sequence length="58" mass="6663">MRQYPIETSSDSYFACDTTIRNAKFQTGLQSLAIPFAKPDQQMFDLLDNQTLILNVDF</sequence>
<dbReference type="Proteomes" id="UP000663873">
    <property type="component" value="Unassembled WGS sequence"/>
</dbReference>
<organism evidence="1 2">
    <name type="scientific">Rotaria socialis</name>
    <dbReference type="NCBI Taxonomy" id="392032"/>
    <lineage>
        <taxon>Eukaryota</taxon>
        <taxon>Metazoa</taxon>
        <taxon>Spiralia</taxon>
        <taxon>Gnathifera</taxon>
        <taxon>Rotifera</taxon>
        <taxon>Eurotatoria</taxon>
        <taxon>Bdelloidea</taxon>
        <taxon>Philodinida</taxon>
        <taxon>Philodinidae</taxon>
        <taxon>Rotaria</taxon>
    </lineage>
</organism>
<evidence type="ECO:0000313" key="2">
    <source>
        <dbReference type="Proteomes" id="UP000663873"/>
    </source>
</evidence>
<comment type="caution">
    <text evidence="1">The sequence shown here is derived from an EMBL/GenBank/DDBJ whole genome shotgun (WGS) entry which is preliminary data.</text>
</comment>
<proteinExistence type="predicted"/>
<keyword evidence="2" id="KW-1185">Reference proteome</keyword>
<dbReference type="EMBL" id="CAJOBP010084320">
    <property type="protein sequence ID" value="CAF4925501.1"/>
    <property type="molecule type" value="Genomic_DNA"/>
</dbReference>
<name>A0A821WEI4_9BILA</name>
<protein>
    <submittedName>
        <fullName evidence="1">Uncharacterized protein</fullName>
    </submittedName>
</protein>
<evidence type="ECO:0000313" key="1">
    <source>
        <dbReference type="EMBL" id="CAF4925501.1"/>
    </source>
</evidence>
<reference evidence="1" key="1">
    <citation type="submission" date="2021-02" db="EMBL/GenBank/DDBJ databases">
        <authorList>
            <person name="Nowell W R."/>
        </authorList>
    </citation>
    <scope>NUCLEOTIDE SEQUENCE</scope>
</reference>
<accession>A0A821WEI4</accession>
<gene>
    <name evidence="1" type="ORF">UJA718_LOCUS46630</name>
</gene>
<dbReference type="AlphaFoldDB" id="A0A821WEI4"/>